<gene>
    <name evidence="2" type="ORF">SPSYN_00029</name>
</gene>
<protein>
    <recommendedName>
        <fullName evidence="1">PIN domain-containing protein</fullName>
    </recommendedName>
</protein>
<organism evidence="2 3">
    <name type="scientific">Sporotomaculum syntrophicum</name>
    <dbReference type="NCBI Taxonomy" id="182264"/>
    <lineage>
        <taxon>Bacteria</taxon>
        <taxon>Bacillati</taxon>
        <taxon>Bacillota</taxon>
        <taxon>Clostridia</taxon>
        <taxon>Eubacteriales</taxon>
        <taxon>Desulfallaceae</taxon>
        <taxon>Sporotomaculum</taxon>
    </lineage>
</organism>
<keyword evidence="3" id="KW-1185">Reference proteome</keyword>
<dbReference type="Proteomes" id="UP000798488">
    <property type="component" value="Unassembled WGS sequence"/>
</dbReference>
<evidence type="ECO:0000313" key="3">
    <source>
        <dbReference type="Proteomes" id="UP000798488"/>
    </source>
</evidence>
<sequence length="146" mass="16877">MIKVAIDTNILFSSFVFGGNPRKLLCLAENHKIRLGIPKYCILEIESVFKDKLGKEADKHFQMLEEWVDMYAERISKPRNKIVNKYKDCTNDIWDLPVLASVVIWEPDFFVTGNHRSFNKSKVELYVKMVSTSELLSIFESAQIAT</sequence>
<dbReference type="AlphaFoldDB" id="A0A9D2WRI6"/>
<dbReference type="InterPro" id="IPR029060">
    <property type="entry name" value="PIN-like_dom_sf"/>
</dbReference>
<dbReference type="InterPro" id="IPR002716">
    <property type="entry name" value="PIN_dom"/>
</dbReference>
<dbReference type="RefSeq" id="WP_161820486.1">
    <property type="nucleotide sequence ID" value="NZ_LSRS01000001.1"/>
</dbReference>
<feature type="domain" description="PIN" evidence="1">
    <location>
        <begin position="3"/>
        <end position="115"/>
    </location>
</feature>
<comment type="caution">
    <text evidence="2">The sequence shown here is derived from an EMBL/GenBank/DDBJ whole genome shotgun (WGS) entry which is preliminary data.</text>
</comment>
<accession>A0A9D2WRI6</accession>
<dbReference type="EMBL" id="LSRS01000001">
    <property type="protein sequence ID" value="KAF1086312.1"/>
    <property type="molecule type" value="Genomic_DNA"/>
</dbReference>
<name>A0A9D2WRI6_9FIRM</name>
<dbReference type="SUPFAM" id="SSF88723">
    <property type="entry name" value="PIN domain-like"/>
    <property type="match status" value="1"/>
</dbReference>
<evidence type="ECO:0000313" key="2">
    <source>
        <dbReference type="EMBL" id="KAF1086312.1"/>
    </source>
</evidence>
<reference evidence="2" key="1">
    <citation type="submission" date="2016-02" db="EMBL/GenBank/DDBJ databases">
        <title>Draft Genome Sequence of Sporotomaculum syntrophicum Strain FB, a Syntrophic Benzoate Degrader.</title>
        <authorList>
            <person name="Nobu M.K."/>
            <person name="Narihiro T."/>
            <person name="Qiu Y.-L."/>
            <person name="Ohashi A."/>
            <person name="Liu W.-T."/>
            <person name="Yuji S."/>
        </authorList>
    </citation>
    <scope>NUCLEOTIDE SEQUENCE</scope>
    <source>
        <strain evidence="2">FB</strain>
    </source>
</reference>
<proteinExistence type="predicted"/>
<dbReference type="Pfam" id="PF13470">
    <property type="entry name" value="PIN_3"/>
    <property type="match status" value="1"/>
</dbReference>
<evidence type="ECO:0000259" key="1">
    <source>
        <dbReference type="Pfam" id="PF13470"/>
    </source>
</evidence>
<dbReference type="OrthoDB" id="2081873at2"/>